<evidence type="ECO:0000313" key="1">
    <source>
        <dbReference type="EMBL" id="VEL37261.1"/>
    </source>
</evidence>
<sequence length="119" mass="13121">MFTLNSSNPCLSPSTTYQSSLDHFDPGYPCATRTTLSYPQPHSSICGSIGSNLAPNITSATEIDESRLFWPLSEAFYTQAQPTASALASHRHHGYYPIESKAACQSRVFPIYYFYLAVA</sequence>
<evidence type="ECO:0000313" key="2">
    <source>
        <dbReference type="Proteomes" id="UP000784294"/>
    </source>
</evidence>
<gene>
    <name evidence="1" type="ORF">PXEA_LOCUS30701</name>
</gene>
<comment type="caution">
    <text evidence="1">The sequence shown here is derived from an EMBL/GenBank/DDBJ whole genome shotgun (WGS) entry which is preliminary data.</text>
</comment>
<name>A0A3S5FGC2_9PLAT</name>
<dbReference type="Proteomes" id="UP000784294">
    <property type="component" value="Unassembled WGS sequence"/>
</dbReference>
<dbReference type="AlphaFoldDB" id="A0A3S5FGC2"/>
<accession>A0A3S5FGC2</accession>
<protein>
    <submittedName>
        <fullName evidence="1">Uncharacterized protein</fullName>
    </submittedName>
</protein>
<reference evidence="1" key="1">
    <citation type="submission" date="2018-11" db="EMBL/GenBank/DDBJ databases">
        <authorList>
            <consortium name="Pathogen Informatics"/>
        </authorList>
    </citation>
    <scope>NUCLEOTIDE SEQUENCE</scope>
</reference>
<keyword evidence="2" id="KW-1185">Reference proteome</keyword>
<proteinExistence type="predicted"/>
<dbReference type="EMBL" id="CAAALY010254448">
    <property type="protein sequence ID" value="VEL37261.1"/>
    <property type="molecule type" value="Genomic_DNA"/>
</dbReference>
<organism evidence="1 2">
    <name type="scientific">Protopolystoma xenopodis</name>
    <dbReference type="NCBI Taxonomy" id="117903"/>
    <lineage>
        <taxon>Eukaryota</taxon>
        <taxon>Metazoa</taxon>
        <taxon>Spiralia</taxon>
        <taxon>Lophotrochozoa</taxon>
        <taxon>Platyhelminthes</taxon>
        <taxon>Monogenea</taxon>
        <taxon>Polyopisthocotylea</taxon>
        <taxon>Polystomatidea</taxon>
        <taxon>Polystomatidae</taxon>
        <taxon>Protopolystoma</taxon>
    </lineage>
</organism>